<feature type="binding site" evidence="14">
    <location>
        <position position="48"/>
    </location>
    <ligand>
        <name>GTP</name>
        <dbReference type="ChEBI" id="CHEBI:37565"/>
    </ligand>
</feature>
<evidence type="ECO:0000256" key="9">
    <source>
        <dbReference type="ARBA" id="ARBA00023034"/>
    </source>
</evidence>
<evidence type="ECO:0000256" key="14">
    <source>
        <dbReference type="PIRSR" id="PIRSR606687-2"/>
    </source>
</evidence>
<evidence type="ECO:0000256" key="16">
    <source>
        <dbReference type="PIRSR" id="PIRSR606689-2"/>
    </source>
</evidence>
<dbReference type="InterPro" id="IPR006689">
    <property type="entry name" value="Small_GTPase_ARF/SAR"/>
</dbReference>
<evidence type="ECO:0000256" key="8">
    <source>
        <dbReference type="ARBA" id="ARBA00022927"/>
    </source>
</evidence>
<evidence type="ECO:0000256" key="6">
    <source>
        <dbReference type="ARBA" id="ARBA00022824"/>
    </source>
</evidence>
<feature type="binding site" evidence="13">
    <location>
        <position position="43"/>
    </location>
    <ligand>
        <name>Mg(2+)</name>
        <dbReference type="ChEBI" id="CHEBI:18420"/>
    </ligand>
</feature>
<organism evidence="18">
    <name type="scientific">Menopon gallinae</name>
    <name type="common">poultry shaft louse</name>
    <dbReference type="NCBI Taxonomy" id="328185"/>
    <lineage>
        <taxon>Eukaryota</taxon>
        <taxon>Metazoa</taxon>
        <taxon>Ecdysozoa</taxon>
        <taxon>Arthropoda</taxon>
        <taxon>Hexapoda</taxon>
        <taxon>Insecta</taxon>
        <taxon>Pterygota</taxon>
        <taxon>Neoptera</taxon>
        <taxon>Paraneoptera</taxon>
        <taxon>Psocodea</taxon>
        <taxon>Troctomorpha</taxon>
        <taxon>Phthiraptera</taxon>
        <taxon>Amblycera</taxon>
        <taxon>Menoponidae</taxon>
        <taxon>Menopon</taxon>
    </lineage>
</organism>
<comment type="similarity">
    <text evidence="2 17">Belongs to the small GTPase superfamily. SAR1 family.</text>
</comment>
<evidence type="ECO:0000256" key="5">
    <source>
        <dbReference type="ARBA" id="ARBA00022741"/>
    </source>
</evidence>
<dbReference type="PRINTS" id="PR00328">
    <property type="entry name" value="SAR1GTPBP"/>
</dbReference>
<feature type="binding site" evidence="14">
    <location>
        <position position="49"/>
    </location>
    <ligand>
        <name>GTP</name>
        <dbReference type="ChEBI" id="CHEBI:37565"/>
    </ligand>
</feature>
<evidence type="ECO:0000256" key="12">
    <source>
        <dbReference type="ARBA" id="ARBA00047660"/>
    </source>
</evidence>
<dbReference type="InterPro" id="IPR005225">
    <property type="entry name" value="Small_GTP-bd"/>
</dbReference>
<keyword evidence="8 17" id="KW-0653">Protein transport</keyword>
<feature type="binding site" evidence="15">
    <location>
        <begin position="41"/>
        <end position="48"/>
    </location>
    <ligand>
        <name>GTP</name>
        <dbReference type="ChEBI" id="CHEBI:37565"/>
    </ligand>
</feature>
<feature type="binding site" evidence="14">
    <location>
        <position position="44"/>
    </location>
    <ligand>
        <name>GTP</name>
        <dbReference type="ChEBI" id="CHEBI:37565"/>
    </ligand>
</feature>
<dbReference type="PANTHER" id="PTHR45684">
    <property type="entry name" value="RE74312P"/>
    <property type="match status" value="1"/>
</dbReference>
<keyword evidence="5 14" id="KW-0547">Nucleotide-binding</keyword>
<evidence type="ECO:0000256" key="13">
    <source>
        <dbReference type="PIRSR" id="PIRSR606687-1"/>
    </source>
</evidence>
<evidence type="ECO:0000256" key="1">
    <source>
        <dbReference type="ARBA" id="ARBA00004240"/>
    </source>
</evidence>
<dbReference type="GO" id="GO:0005783">
    <property type="term" value="C:endoplasmic reticulum"/>
    <property type="evidence" value="ECO:0007669"/>
    <property type="project" value="UniProtKB-SubCell"/>
</dbReference>
<dbReference type="SUPFAM" id="SSF52540">
    <property type="entry name" value="P-loop containing nucleoside triphosphate hydrolases"/>
    <property type="match status" value="1"/>
</dbReference>
<feature type="binding site" evidence="14">
    <location>
        <position position="147"/>
    </location>
    <ligand>
        <name>GTP</name>
        <dbReference type="ChEBI" id="CHEBI:37565"/>
    </ligand>
</feature>
<gene>
    <name evidence="18" type="ORF">PYX00_011522</name>
</gene>
<protein>
    <recommendedName>
        <fullName evidence="3">small monomeric GTPase</fullName>
        <ecNumber evidence="3">3.6.5.2</ecNumber>
    </recommendedName>
</protein>
<dbReference type="NCBIfam" id="TIGR00231">
    <property type="entry name" value="small_GTP"/>
    <property type="match status" value="1"/>
</dbReference>
<evidence type="ECO:0000256" key="4">
    <source>
        <dbReference type="ARBA" id="ARBA00022448"/>
    </source>
</evidence>
<evidence type="ECO:0000256" key="15">
    <source>
        <dbReference type="PIRSR" id="PIRSR606689-1"/>
    </source>
</evidence>
<dbReference type="GO" id="GO:0003925">
    <property type="term" value="F:G protein activity"/>
    <property type="evidence" value="ECO:0007669"/>
    <property type="project" value="UniProtKB-EC"/>
</dbReference>
<sequence length="307" mass="34029">MEGVAAFYFKAKKAIKDMYDNTIYYFIRSLFAKPVSILFLGIDNAGKTTLLNKLKNETTSVFAPTHHSNKVDVEIGKMKVAIIDLGGHEVARMAWKDYFFGCNGVVFIVDVADKERYGDVREAFEMVRNIETPLNEPKPPVAVLFNKIDKLGHNSASAERDPHLVASLVSGTGIEEQGPESGQAIKAAYVSIAEESPTNLSGPLVQSFSMRRNICFLLHAFSLVALVCANVEITENNGLPSYGKPRVDIPNIPGPDAVPIKRIDLSDPAFHTPITLNEEERDLMRLNNPVVINYLARPEQMLVLMEH</sequence>
<comment type="caution">
    <text evidence="18">The sequence shown here is derived from an EMBL/GenBank/DDBJ whole genome shotgun (WGS) entry which is preliminary data.</text>
</comment>
<feature type="binding site" evidence="16">
    <location>
        <position position="65"/>
    </location>
    <ligand>
        <name>Mg(2+)</name>
        <dbReference type="ChEBI" id="CHEBI:18420"/>
    </ligand>
</feature>
<evidence type="ECO:0000313" key="18">
    <source>
        <dbReference type="EMBL" id="KAL0265807.1"/>
    </source>
</evidence>
<evidence type="ECO:0000256" key="17">
    <source>
        <dbReference type="RuleBase" id="RU003926"/>
    </source>
</evidence>
<feature type="binding site" evidence="14">
    <location>
        <position position="149"/>
    </location>
    <ligand>
        <name>GTP</name>
        <dbReference type="ChEBI" id="CHEBI:37565"/>
    </ligand>
</feature>
<dbReference type="Gene3D" id="3.40.50.300">
    <property type="entry name" value="P-loop containing nucleotide triphosphate hydrolases"/>
    <property type="match status" value="1"/>
</dbReference>
<keyword evidence="10 15" id="KW-0342">GTP-binding</keyword>
<dbReference type="SMART" id="SM00178">
    <property type="entry name" value="SAR"/>
    <property type="match status" value="1"/>
</dbReference>
<feature type="binding site" evidence="14">
    <location>
        <position position="146"/>
    </location>
    <ligand>
        <name>GTP</name>
        <dbReference type="ChEBI" id="CHEBI:37565"/>
    </ligand>
</feature>
<dbReference type="EMBL" id="JARGDH010000006">
    <property type="protein sequence ID" value="KAL0265807.1"/>
    <property type="molecule type" value="Genomic_DNA"/>
</dbReference>
<keyword evidence="4 17" id="KW-0813">Transport</keyword>
<evidence type="ECO:0000256" key="7">
    <source>
        <dbReference type="ARBA" id="ARBA00022892"/>
    </source>
</evidence>
<dbReference type="AlphaFoldDB" id="A0AAW2H7V9"/>
<dbReference type="Pfam" id="PF00025">
    <property type="entry name" value="Arf"/>
    <property type="match status" value="1"/>
</dbReference>
<dbReference type="InterPro" id="IPR006687">
    <property type="entry name" value="Small_GTPase_SAR1"/>
</dbReference>
<keyword evidence="13" id="KW-0479">Metal-binding</keyword>
<keyword evidence="7 17" id="KW-0931">ER-Golgi transport</keyword>
<evidence type="ECO:0000256" key="10">
    <source>
        <dbReference type="ARBA" id="ARBA00023134"/>
    </source>
</evidence>
<evidence type="ECO:0000256" key="2">
    <source>
        <dbReference type="ARBA" id="ARBA00007507"/>
    </source>
</evidence>
<dbReference type="PROSITE" id="PS51417">
    <property type="entry name" value="ARF"/>
    <property type="match status" value="1"/>
</dbReference>
<accession>A0AAW2H7V9</accession>
<keyword evidence="9 17" id="KW-0333">Golgi apparatus</keyword>
<comment type="subcellular location">
    <subcellularLocation>
        <location evidence="1">Endoplasmic reticulum</location>
    </subcellularLocation>
    <subcellularLocation>
        <location evidence="11">Golgi apparatus</location>
        <location evidence="11">Golgi stack membrane</location>
        <topology evidence="11">Peripheral membrane protein</topology>
    </subcellularLocation>
</comment>
<feature type="binding site" evidence="15">
    <location>
        <begin position="146"/>
        <end position="149"/>
    </location>
    <ligand>
        <name>GTP</name>
        <dbReference type="ChEBI" id="CHEBI:37565"/>
    </ligand>
</feature>
<dbReference type="GO" id="GO:0005525">
    <property type="term" value="F:GTP binding"/>
    <property type="evidence" value="ECO:0007669"/>
    <property type="project" value="UniProtKB-KW"/>
</dbReference>
<feature type="binding site" evidence="14">
    <location>
        <position position="47"/>
    </location>
    <ligand>
        <name>GTP</name>
        <dbReference type="ChEBI" id="CHEBI:37565"/>
    </ligand>
</feature>
<dbReference type="GO" id="GO:0032580">
    <property type="term" value="C:Golgi cisterna membrane"/>
    <property type="evidence" value="ECO:0007669"/>
    <property type="project" value="UniProtKB-SubCell"/>
</dbReference>
<evidence type="ECO:0000256" key="11">
    <source>
        <dbReference type="ARBA" id="ARBA00037843"/>
    </source>
</evidence>
<dbReference type="SMART" id="SM00177">
    <property type="entry name" value="ARF"/>
    <property type="match status" value="1"/>
</dbReference>
<name>A0AAW2H7V9_9NEOP</name>
<dbReference type="GO" id="GO:0016192">
    <property type="term" value="P:vesicle-mediated transport"/>
    <property type="evidence" value="ECO:0007669"/>
    <property type="project" value="UniProtKB-KW"/>
</dbReference>
<dbReference type="EC" id="3.6.5.2" evidence="3"/>
<feature type="binding site" evidence="16">
    <location>
        <position position="48"/>
    </location>
    <ligand>
        <name>Mg(2+)</name>
        <dbReference type="ChEBI" id="CHEBI:18420"/>
    </ligand>
</feature>
<reference evidence="18" key="1">
    <citation type="journal article" date="2024" name="Gigascience">
        <title>Chromosome-level genome of the poultry shaft louse Menopon gallinae provides insight into the host-switching and adaptive evolution of parasitic lice.</title>
        <authorList>
            <person name="Xu Y."/>
            <person name="Ma L."/>
            <person name="Liu S."/>
            <person name="Liang Y."/>
            <person name="Liu Q."/>
            <person name="He Z."/>
            <person name="Tian L."/>
            <person name="Duan Y."/>
            <person name="Cai W."/>
            <person name="Li H."/>
            <person name="Song F."/>
        </authorList>
    </citation>
    <scope>NUCLEOTIDE SEQUENCE</scope>
    <source>
        <strain evidence="18">Cailab_2023a</strain>
    </source>
</reference>
<keyword evidence="13" id="KW-0460">Magnesium</keyword>
<keyword evidence="6 17" id="KW-0256">Endoplasmic reticulum</keyword>
<comment type="catalytic activity">
    <reaction evidence="12">
        <text>GTP + H2O = GDP + phosphate + H(+)</text>
        <dbReference type="Rhea" id="RHEA:19669"/>
        <dbReference type="ChEBI" id="CHEBI:15377"/>
        <dbReference type="ChEBI" id="CHEBI:15378"/>
        <dbReference type="ChEBI" id="CHEBI:37565"/>
        <dbReference type="ChEBI" id="CHEBI:43474"/>
        <dbReference type="ChEBI" id="CHEBI:58189"/>
        <dbReference type="EC" id="3.6.5.2"/>
    </reaction>
    <physiologicalReaction direction="left-to-right" evidence="12">
        <dbReference type="Rhea" id="RHEA:19670"/>
    </physiologicalReaction>
</comment>
<dbReference type="InterPro" id="IPR027417">
    <property type="entry name" value="P-loop_NTPase"/>
</dbReference>
<proteinExistence type="inferred from homology"/>
<dbReference type="GO" id="GO:0046872">
    <property type="term" value="F:metal ion binding"/>
    <property type="evidence" value="ECO:0007669"/>
    <property type="project" value="UniProtKB-KW"/>
</dbReference>
<evidence type="ECO:0000256" key="3">
    <source>
        <dbReference type="ARBA" id="ARBA00011984"/>
    </source>
</evidence>
<dbReference type="GO" id="GO:0006886">
    <property type="term" value="P:intracellular protein transport"/>
    <property type="evidence" value="ECO:0007669"/>
    <property type="project" value="InterPro"/>
</dbReference>
<feature type="binding site" evidence="15">
    <location>
        <position position="87"/>
    </location>
    <ligand>
        <name>GTP</name>
        <dbReference type="ChEBI" id="CHEBI:37565"/>
    </ligand>
</feature>
<feature type="binding site" evidence="14">
    <location>
        <position position="46"/>
    </location>
    <ligand>
        <name>GTP</name>
        <dbReference type="ChEBI" id="CHEBI:37565"/>
    </ligand>
</feature>